<gene>
    <name evidence="1" type="ORF">CDL15_Pgr005778</name>
</gene>
<protein>
    <submittedName>
        <fullName evidence="1">Uncharacterized protein</fullName>
    </submittedName>
</protein>
<sequence>MVGFRGREVESELAMQSSKGAASLEKLIIDCRGPLLQGCICDEYGGTESDREEWRRSALEIKQRLPSEVELVVI</sequence>
<dbReference type="Proteomes" id="UP000197138">
    <property type="component" value="Unassembled WGS sequence"/>
</dbReference>
<name>A0A218WHA8_PUNGR</name>
<accession>A0A218WHA8</accession>
<proteinExistence type="predicted"/>
<evidence type="ECO:0000313" key="1">
    <source>
        <dbReference type="EMBL" id="OWM71591.1"/>
    </source>
</evidence>
<dbReference type="EMBL" id="MTKT01004399">
    <property type="protein sequence ID" value="OWM71591.1"/>
    <property type="molecule type" value="Genomic_DNA"/>
</dbReference>
<organism evidence="1 2">
    <name type="scientific">Punica granatum</name>
    <name type="common">Pomegranate</name>
    <dbReference type="NCBI Taxonomy" id="22663"/>
    <lineage>
        <taxon>Eukaryota</taxon>
        <taxon>Viridiplantae</taxon>
        <taxon>Streptophyta</taxon>
        <taxon>Embryophyta</taxon>
        <taxon>Tracheophyta</taxon>
        <taxon>Spermatophyta</taxon>
        <taxon>Magnoliopsida</taxon>
        <taxon>eudicotyledons</taxon>
        <taxon>Gunneridae</taxon>
        <taxon>Pentapetalae</taxon>
        <taxon>rosids</taxon>
        <taxon>malvids</taxon>
        <taxon>Myrtales</taxon>
        <taxon>Lythraceae</taxon>
        <taxon>Punica</taxon>
    </lineage>
</organism>
<evidence type="ECO:0000313" key="2">
    <source>
        <dbReference type="Proteomes" id="UP000197138"/>
    </source>
</evidence>
<dbReference type="AlphaFoldDB" id="A0A218WHA8"/>
<comment type="caution">
    <text evidence="1">The sequence shown here is derived from an EMBL/GenBank/DDBJ whole genome shotgun (WGS) entry which is preliminary data.</text>
</comment>
<reference evidence="2" key="1">
    <citation type="journal article" date="2017" name="Plant J.">
        <title>The pomegranate (Punica granatum L.) genome and the genomics of punicalagin biosynthesis.</title>
        <authorList>
            <person name="Qin G."/>
            <person name="Xu C."/>
            <person name="Ming R."/>
            <person name="Tang H."/>
            <person name="Guyot R."/>
            <person name="Kramer E.M."/>
            <person name="Hu Y."/>
            <person name="Yi X."/>
            <person name="Qi Y."/>
            <person name="Xu X."/>
            <person name="Gao Z."/>
            <person name="Pan H."/>
            <person name="Jian J."/>
            <person name="Tian Y."/>
            <person name="Yue Z."/>
            <person name="Xu Y."/>
        </authorList>
    </citation>
    <scope>NUCLEOTIDE SEQUENCE [LARGE SCALE GENOMIC DNA]</scope>
    <source>
        <strain evidence="2">cv. Dabenzi</strain>
    </source>
</reference>